<reference evidence="2" key="1">
    <citation type="journal article" date="2019" name="Int. J. Syst. Evol. Microbiol.">
        <title>The Global Catalogue of Microorganisms (GCM) 10K type strain sequencing project: providing services to taxonomists for standard genome sequencing and annotation.</title>
        <authorList>
            <consortium name="The Broad Institute Genomics Platform"/>
            <consortium name="The Broad Institute Genome Sequencing Center for Infectious Disease"/>
            <person name="Wu L."/>
            <person name="Ma J."/>
        </authorList>
    </citation>
    <scope>NUCLEOTIDE SEQUENCE [LARGE SCALE GENOMIC DNA]</scope>
    <source>
        <strain evidence="2">CCM 7224</strain>
    </source>
</reference>
<name>A0ABV9UXV0_9ACTN</name>
<gene>
    <name evidence="1" type="ORF">ACFPFX_37800</name>
</gene>
<accession>A0ABV9UXV0</accession>
<sequence length="152" mass="16362">MPDQARSHTSEDSSVYPADLLAQRLNMISDFVDQACADFERHPAQSRRMLLVFTAVLGGLTQDLQAILTPELRELARGAVDAAAGAEGTQLSEGDRESSARLLAGIWGTGATEGVTAENWRILAPGLASACLQVARLTGQYERWNPTAPEPR</sequence>
<evidence type="ECO:0000313" key="1">
    <source>
        <dbReference type="EMBL" id="MFC4962050.1"/>
    </source>
</evidence>
<keyword evidence="2" id="KW-1185">Reference proteome</keyword>
<comment type="caution">
    <text evidence="1">The sequence shown here is derived from an EMBL/GenBank/DDBJ whole genome shotgun (WGS) entry which is preliminary data.</text>
</comment>
<evidence type="ECO:0008006" key="3">
    <source>
        <dbReference type="Google" id="ProtNLM"/>
    </source>
</evidence>
<organism evidence="1 2">
    <name type="scientific">Streptomyces mauvecolor</name>
    <dbReference type="NCBI Taxonomy" id="58345"/>
    <lineage>
        <taxon>Bacteria</taxon>
        <taxon>Bacillati</taxon>
        <taxon>Actinomycetota</taxon>
        <taxon>Actinomycetes</taxon>
        <taxon>Kitasatosporales</taxon>
        <taxon>Streptomycetaceae</taxon>
        <taxon>Streptomyces</taxon>
    </lineage>
</organism>
<protein>
    <recommendedName>
        <fullName evidence="3">TetR family transcriptional regulator</fullName>
    </recommendedName>
</protein>
<dbReference type="RefSeq" id="WP_344374621.1">
    <property type="nucleotide sequence ID" value="NZ_BAAASQ010000009.1"/>
</dbReference>
<proteinExistence type="predicted"/>
<evidence type="ECO:0000313" key="2">
    <source>
        <dbReference type="Proteomes" id="UP001595834"/>
    </source>
</evidence>
<dbReference type="Proteomes" id="UP001595834">
    <property type="component" value="Unassembled WGS sequence"/>
</dbReference>
<dbReference type="EMBL" id="JBHSIZ010000054">
    <property type="protein sequence ID" value="MFC4962050.1"/>
    <property type="molecule type" value="Genomic_DNA"/>
</dbReference>